<protein>
    <submittedName>
        <fullName evidence="9">Xyloglucanase</fullName>
    </submittedName>
</protein>
<comment type="similarity">
    <text evidence="6">Belongs to the glycosyl hydrolase 74 family.</text>
</comment>
<keyword evidence="1 8" id="KW-0732">Signal</keyword>
<keyword evidence="3" id="KW-0119">Carbohydrate metabolism</keyword>
<dbReference type="SUPFAM" id="SSF110296">
    <property type="entry name" value="Oligoxyloglucan reducing end-specific cellobiohydrolase"/>
    <property type="match status" value="2"/>
</dbReference>
<evidence type="ECO:0000256" key="5">
    <source>
        <dbReference type="ARBA" id="ARBA00023326"/>
    </source>
</evidence>
<dbReference type="PANTHER" id="PTHR43739:SF2">
    <property type="entry name" value="OLIGOXYLOGLUCAN-REDUCING END-SPECIFIC XYLOGLUCANASE-RELATED"/>
    <property type="match status" value="1"/>
</dbReference>
<dbReference type="EMBL" id="PJEX01000192">
    <property type="protein sequence ID" value="TKW53307.1"/>
    <property type="molecule type" value="Genomic_DNA"/>
</dbReference>
<name>A0A4U6XH06_9PEZI</name>
<dbReference type="GO" id="GO:0000272">
    <property type="term" value="P:polysaccharide catabolic process"/>
    <property type="evidence" value="ECO:0007669"/>
    <property type="project" value="UniProtKB-KW"/>
</dbReference>
<dbReference type="OrthoDB" id="2151161at2759"/>
<keyword evidence="5" id="KW-0624">Polysaccharide degradation</keyword>
<keyword evidence="4" id="KW-0326">Glycosidase</keyword>
<dbReference type="Gene3D" id="2.130.10.10">
    <property type="entry name" value="YVTN repeat-like/Quinoprotein amine dehydrogenase"/>
    <property type="match status" value="3"/>
</dbReference>
<dbReference type="STRING" id="1306861.A0A4U6XH06"/>
<dbReference type="GO" id="GO:0010411">
    <property type="term" value="P:xyloglucan metabolic process"/>
    <property type="evidence" value="ECO:0007669"/>
    <property type="project" value="TreeGrafter"/>
</dbReference>
<dbReference type="AlphaFoldDB" id="A0A4U6XH06"/>
<feature type="chain" id="PRO_5020234896" evidence="8">
    <location>
        <begin position="17"/>
        <end position="811"/>
    </location>
</feature>
<reference evidence="9 10" key="1">
    <citation type="journal article" date="2019" name="PLoS ONE">
        <title>Comparative genome analysis indicates high evolutionary potential of pathogenicity genes in Colletotrichum tanaceti.</title>
        <authorList>
            <person name="Lelwala R.V."/>
            <person name="Korhonen P.K."/>
            <person name="Young N.D."/>
            <person name="Scott J.B."/>
            <person name="Ades P.A."/>
            <person name="Gasser R.B."/>
            <person name="Taylor P.W.J."/>
        </authorList>
    </citation>
    <scope>NUCLEOTIDE SEQUENCE [LARGE SCALE GENOMIC DNA]</scope>
    <source>
        <strain evidence="9">BRIP57314</strain>
    </source>
</reference>
<feature type="signal peptide" evidence="8">
    <location>
        <begin position="1"/>
        <end position="16"/>
    </location>
</feature>
<keyword evidence="10" id="KW-1185">Reference proteome</keyword>
<comment type="caution">
    <text evidence="9">The sequence shown here is derived from an EMBL/GenBank/DDBJ whole genome shotgun (WGS) entry which is preliminary data.</text>
</comment>
<sequence length="811" mass="85669">MRNVGLLLAAAASVRAACTWKNVHTGAGGGFVPGISFHPTEPGVAYARTDIGGLYRLNADDSWTPVTDANGFAGDASWSNWGIDALALDPADASKVYIAAGLYTNDWDPYNGSIARSSDKGETWKLTPLPFKVGGNMPGRGMGERLAVDPKNPEILYFGARSGNGLWKSTDGGKQASVEFRSPTSAYLNLEYALNNSIDTFSPGASFHKVTSFEAVGTFRPGPETDAYNGDLQGLTFVTFDETSQVIDGATSRIFVGTADNTTASVYVSNNAGATWSPVADQPAKFFPHKARLQPAEKVIYFTYSDGTGPYDGTRGGVYKYDLASGAWTNITPTSGTDLFYGFGGLGVDMKKPGTLVVATLNSWHPDAILFRSTDSGATWKRIWTNGPDGQVVPQYTISSENAPWIETNFLDIDTKKLGWMIESLEIDPTNSDRWLYGTGLTVFGGNDLTNWDRNKSVTISSLASGIEEMAISSLASAPGGPELLMATLDNNGFTYASVADLGKAPRTAWTDPWWASSVSVDFAGNDPAKVVRVGKATDSPQLALSSDGGATWAVLNSTGPDTDTPVPSDGTVAYSADGDVILWSTLGSAGVLAIRNGGNPEAVSALPARSVIASDKRDNKVLYAASKAVFYLSTDGAATFAESRLANVTDIRRIAAHPTNAGELFVSTDAGVFRSTDSGKTFAPVPKSPVDAHAVSVGKGDGDGAAGWNLYVFGRGADGKKLYASPDLGATWVDLQGDQSFGALDGAALVGSANEANVVYVGTNGRGVLYSSCPVAGSVTTSGLDRETRQRETRQRQSRPMRLARSLRRH</sequence>
<evidence type="ECO:0000256" key="7">
    <source>
        <dbReference type="SAM" id="MobiDB-lite"/>
    </source>
</evidence>
<proteinExistence type="inferred from homology"/>
<organism evidence="9 10">
    <name type="scientific">Colletotrichum tanaceti</name>
    <dbReference type="NCBI Taxonomy" id="1306861"/>
    <lineage>
        <taxon>Eukaryota</taxon>
        <taxon>Fungi</taxon>
        <taxon>Dikarya</taxon>
        <taxon>Ascomycota</taxon>
        <taxon>Pezizomycotina</taxon>
        <taxon>Sordariomycetes</taxon>
        <taxon>Hypocreomycetidae</taxon>
        <taxon>Glomerellales</taxon>
        <taxon>Glomerellaceae</taxon>
        <taxon>Colletotrichum</taxon>
        <taxon>Colletotrichum destructivum species complex</taxon>
    </lineage>
</organism>
<evidence type="ECO:0000256" key="3">
    <source>
        <dbReference type="ARBA" id="ARBA00023277"/>
    </source>
</evidence>
<evidence type="ECO:0000256" key="4">
    <source>
        <dbReference type="ARBA" id="ARBA00023295"/>
    </source>
</evidence>
<dbReference type="InterPro" id="IPR052025">
    <property type="entry name" value="Xyloglucanase_GH74"/>
</dbReference>
<dbReference type="InterPro" id="IPR015943">
    <property type="entry name" value="WD40/YVTN_repeat-like_dom_sf"/>
</dbReference>
<dbReference type="PANTHER" id="PTHR43739">
    <property type="entry name" value="XYLOGLUCANASE (EUROFUNG)"/>
    <property type="match status" value="1"/>
</dbReference>
<evidence type="ECO:0000256" key="2">
    <source>
        <dbReference type="ARBA" id="ARBA00022801"/>
    </source>
</evidence>
<accession>A0A4U6XH06</accession>
<evidence type="ECO:0000256" key="6">
    <source>
        <dbReference type="ARBA" id="ARBA00037986"/>
    </source>
</evidence>
<evidence type="ECO:0000256" key="1">
    <source>
        <dbReference type="ARBA" id="ARBA00022729"/>
    </source>
</evidence>
<evidence type="ECO:0000313" key="10">
    <source>
        <dbReference type="Proteomes" id="UP000310108"/>
    </source>
</evidence>
<keyword evidence="2" id="KW-0378">Hydrolase</keyword>
<gene>
    <name evidence="9" type="primary">cel74a</name>
    <name evidence="9" type="ORF">CTA1_2367</name>
</gene>
<feature type="compositionally biased region" description="Basic and acidic residues" evidence="7">
    <location>
        <begin position="785"/>
        <end position="796"/>
    </location>
</feature>
<dbReference type="GO" id="GO:0016798">
    <property type="term" value="F:hydrolase activity, acting on glycosyl bonds"/>
    <property type="evidence" value="ECO:0007669"/>
    <property type="project" value="UniProtKB-KW"/>
</dbReference>
<feature type="region of interest" description="Disordered" evidence="7">
    <location>
        <begin position="780"/>
        <end position="811"/>
    </location>
</feature>
<evidence type="ECO:0000313" key="9">
    <source>
        <dbReference type="EMBL" id="TKW53307.1"/>
    </source>
</evidence>
<evidence type="ECO:0000256" key="8">
    <source>
        <dbReference type="SAM" id="SignalP"/>
    </source>
</evidence>
<dbReference type="Proteomes" id="UP000310108">
    <property type="component" value="Unassembled WGS sequence"/>
</dbReference>